<feature type="domain" description="NYN" evidence="2">
    <location>
        <begin position="10"/>
        <end position="167"/>
    </location>
</feature>
<evidence type="ECO:0000259" key="2">
    <source>
        <dbReference type="Pfam" id="PF01936"/>
    </source>
</evidence>
<feature type="region of interest" description="Disordered" evidence="1">
    <location>
        <begin position="178"/>
        <end position="198"/>
    </location>
</feature>
<dbReference type="InterPro" id="IPR021139">
    <property type="entry name" value="NYN"/>
</dbReference>
<organism evidence="3">
    <name type="scientific">mine drainage metagenome</name>
    <dbReference type="NCBI Taxonomy" id="410659"/>
    <lineage>
        <taxon>unclassified sequences</taxon>
        <taxon>metagenomes</taxon>
        <taxon>ecological metagenomes</taxon>
    </lineage>
</organism>
<dbReference type="AlphaFoldDB" id="A0A1J5RM16"/>
<sequence length="198" mass="22618">MSMIFYSEERIGLFIDGSNLYAAARALGFDIDYKRLLTLFAGKGRLIRAFYYTALVEDQEYSPIRPLVDWLDYNGYTMVTKPTKEFTDASGRRKIKGNMDIELAIDVMEMAQHLDHVVLFSGDGDFRRLVDAVQRKGVRVTVVSTVRSQPPMVADELRRQADIFIELMDLAPQISRGPAPAREAYHVDDGDDYEEDDY</sequence>
<dbReference type="GO" id="GO:0004540">
    <property type="term" value="F:RNA nuclease activity"/>
    <property type="evidence" value="ECO:0007669"/>
    <property type="project" value="InterPro"/>
</dbReference>
<evidence type="ECO:0000256" key="1">
    <source>
        <dbReference type="SAM" id="MobiDB-lite"/>
    </source>
</evidence>
<evidence type="ECO:0000313" key="3">
    <source>
        <dbReference type="EMBL" id="OIQ93140.1"/>
    </source>
</evidence>
<name>A0A1J5RM16_9ZZZZ</name>
<accession>A0A1J5RM16</accession>
<proteinExistence type="predicted"/>
<protein>
    <submittedName>
        <fullName evidence="3">NYN domain protein</fullName>
    </submittedName>
</protein>
<dbReference type="EMBL" id="MLJW01000214">
    <property type="protein sequence ID" value="OIQ93140.1"/>
    <property type="molecule type" value="Genomic_DNA"/>
</dbReference>
<gene>
    <name evidence="3" type="ORF">GALL_249500</name>
</gene>
<dbReference type="PANTHER" id="PTHR35458:SF2">
    <property type="entry name" value="SLR0755 PROTEIN"/>
    <property type="match status" value="1"/>
</dbReference>
<dbReference type="CDD" id="cd10911">
    <property type="entry name" value="PIN_LabA"/>
    <property type="match status" value="1"/>
</dbReference>
<feature type="compositionally biased region" description="Acidic residues" evidence="1">
    <location>
        <begin position="189"/>
        <end position="198"/>
    </location>
</feature>
<dbReference type="Pfam" id="PF01936">
    <property type="entry name" value="NYN"/>
    <property type="match status" value="1"/>
</dbReference>
<comment type="caution">
    <text evidence="3">The sequence shown here is derived from an EMBL/GenBank/DDBJ whole genome shotgun (WGS) entry which is preliminary data.</text>
</comment>
<dbReference type="InterPro" id="IPR047140">
    <property type="entry name" value="LabA"/>
</dbReference>
<reference evidence="3" key="1">
    <citation type="submission" date="2016-10" db="EMBL/GenBank/DDBJ databases">
        <title>Sequence of Gallionella enrichment culture.</title>
        <authorList>
            <person name="Poehlein A."/>
            <person name="Muehling M."/>
            <person name="Daniel R."/>
        </authorList>
    </citation>
    <scope>NUCLEOTIDE SEQUENCE</scope>
</reference>
<dbReference type="Gene3D" id="3.40.50.1010">
    <property type="entry name" value="5'-nuclease"/>
    <property type="match status" value="1"/>
</dbReference>
<dbReference type="PANTHER" id="PTHR35458">
    <property type="entry name" value="SLR0755 PROTEIN"/>
    <property type="match status" value="1"/>
</dbReference>